<evidence type="ECO:0000256" key="2">
    <source>
        <dbReference type="SAM" id="SignalP"/>
    </source>
</evidence>
<accession>A0A1Y2FZ33</accession>
<dbReference type="STRING" id="56484.A0A1Y2FZ33"/>
<dbReference type="PROSITE" id="PS51367">
    <property type="entry name" value="THAUMATIN_2"/>
    <property type="match status" value="1"/>
</dbReference>
<dbReference type="PANTHER" id="PTHR31013:SF2">
    <property type="entry name" value="THAUMATIN-LIKE PROTEIN"/>
    <property type="match status" value="1"/>
</dbReference>
<dbReference type="OrthoDB" id="430315at2759"/>
<dbReference type="RefSeq" id="XP_040728410.1">
    <property type="nucleotide sequence ID" value="XM_040866214.1"/>
</dbReference>
<dbReference type="InterPro" id="IPR037176">
    <property type="entry name" value="Osmotin/thaumatin-like_sf"/>
</dbReference>
<dbReference type="InterPro" id="IPR001938">
    <property type="entry name" value="Thaumatin"/>
</dbReference>
<keyword evidence="1" id="KW-1015">Disulfide bond</keyword>
<feature type="disulfide bond" evidence="1">
    <location>
        <begin position="101"/>
        <end position="106"/>
    </location>
</feature>
<reference evidence="3 4" key="1">
    <citation type="submission" date="2016-07" db="EMBL/GenBank/DDBJ databases">
        <title>Pervasive Adenine N6-methylation of Active Genes in Fungi.</title>
        <authorList>
            <consortium name="DOE Joint Genome Institute"/>
            <person name="Mondo S.J."/>
            <person name="Dannebaum R.O."/>
            <person name="Kuo R.C."/>
            <person name="Labutti K."/>
            <person name="Haridas S."/>
            <person name="Kuo A."/>
            <person name="Salamov A."/>
            <person name="Ahrendt S.R."/>
            <person name="Lipzen A."/>
            <person name="Sullivan W."/>
            <person name="Andreopoulos W.B."/>
            <person name="Clum A."/>
            <person name="Lindquist E."/>
            <person name="Daum C."/>
            <person name="Ramamoorthy G.K."/>
            <person name="Gryganskyi A."/>
            <person name="Culley D."/>
            <person name="Magnuson J.K."/>
            <person name="James T.Y."/>
            <person name="O'Malley M.A."/>
            <person name="Stajich J.E."/>
            <person name="Spatafora J.W."/>
            <person name="Visel A."/>
            <person name="Grigoriev I.V."/>
        </authorList>
    </citation>
    <scope>NUCLEOTIDE SEQUENCE [LARGE SCALE GENOMIC DNA]</scope>
    <source>
        <strain evidence="3 4">12-1054</strain>
    </source>
</reference>
<dbReference type="Pfam" id="PF00314">
    <property type="entry name" value="Thaumatin"/>
    <property type="match status" value="1"/>
</dbReference>
<dbReference type="PANTHER" id="PTHR31013">
    <property type="entry name" value="THAUMATIN FAMILY PROTEIN-RELATED"/>
    <property type="match status" value="1"/>
</dbReference>
<protein>
    <submittedName>
        <fullName evidence="3">Thaumatin</fullName>
    </submittedName>
</protein>
<dbReference type="PIRSF" id="PIRSF002703">
    <property type="entry name" value="Thaumatin"/>
    <property type="match status" value="1"/>
</dbReference>
<gene>
    <name evidence="3" type="ORF">BCR37DRAFT_16458</name>
</gene>
<evidence type="ECO:0000313" key="4">
    <source>
        <dbReference type="Proteomes" id="UP000193685"/>
    </source>
</evidence>
<dbReference type="SUPFAM" id="SSF49870">
    <property type="entry name" value="Osmotin, thaumatin-like protein"/>
    <property type="match status" value="1"/>
</dbReference>
<keyword evidence="4" id="KW-1185">Reference proteome</keyword>
<dbReference type="PRINTS" id="PR00347">
    <property type="entry name" value="THAUMATIN"/>
</dbReference>
<feature type="signal peptide" evidence="2">
    <location>
        <begin position="1"/>
        <end position="18"/>
    </location>
</feature>
<evidence type="ECO:0000256" key="1">
    <source>
        <dbReference type="PIRSR" id="PIRSR002703-1"/>
    </source>
</evidence>
<comment type="caution">
    <text evidence="3">The sequence shown here is derived from an EMBL/GenBank/DDBJ whole genome shotgun (WGS) entry which is preliminary data.</text>
</comment>
<dbReference type="Gene3D" id="2.60.110.10">
    <property type="entry name" value="Thaumatin"/>
    <property type="match status" value="1"/>
</dbReference>
<dbReference type="EMBL" id="MCFI01000001">
    <property type="protein sequence ID" value="ORY87915.1"/>
    <property type="molecule type" value="Genomic_DNA"/>
</dbReference>
<keyword evidence="2" id="KW-0732">Signal</keyword>
<dbReference type="Proteomes" id="UP000193685">
    <property type="component" value="Unassembled WGS sequence"/>
</dbReference>
<dbReference type="SMART" id="SM00205">
    <property type="entry name" value="THN"/>
    <property type="match status" value="1"/>
</dbReference>
<name>A0A1Y2FZ33_PROLT</name>
<sequence length="194" mass="20626">MQFSTLLTSALAISFAAAAPASADGSNSYTIKVINHCAFDVWPALGNDVNSPVDIAYADSGFQLWPGADKTITIPNLVNAARLFGRTGCDANGRNCAVGDCGSDKCLKNTGVPGVTLAEFSWSAMRLIFYNISLISGYNLPMQIKTVGGDACKTYTCTSKDCSDDMAYQPWSSKNPCIGCDLAQNYEVIFCPKA</sequence>
<dbReference type="GeneID" id="63782813"/>
<proteinExistence type="predicted"/>
<evidence type="ECO:0000313" key="3">
    <source>
        <dbReference type="EMBL" id="ORY87915.1"/>
    </source>
</evidence>
<feature type="chain" id="PRO_5013367921" evidence="2">
    <location>
        <begin position="19"/>
        <end position="194"/>
    </location>
</feature>
<feature type="disulfide bond" evidence="1">
    <location>
        <begin position="89"/>
        <end position="96"/>
    </location>
</feature>
<organism evidence="3 4">
    <name type="scientific">Protomyces lactucae-debilis</name>
    <dbReference type="NCBI Taxonomy" id="2754530"/>
    <lineage>
        <taxon>Eukaryota</taxon>
        <taxon>Fungi</taxon>
        <taxon>Dikarya</taxon>
        <taxon>Ascomycota</taxon>
        <taxon>Taphrinomycotina</taxon>
        <taxon>Taphrinomycetes</taxon>
        <taxon>Taphrinales</taxon>
        <taxon>Protomycetaceae</taxon>
        <taxon>Protomyces</taxon>
    </lineage>
</organism>
<dbReference type="AlphaFoldDB" id="A0A1Y2FZ33"/>